<protein>
    <submittedName>
        <fullName evidence="2">Putative beta-lysine N-acetyltransferase</fullName>
    </submittedName>
</protein>
<name>A0A372MGY8_9SPIR</name>
<dbReference type="NCBIfam" id="TIGR03827">
    <property type="entry name" value="GNAT_ablB"/>
    <property type="match status" value="1"/>
</dbReference>
<dbReference type="SUPFAM" id="SSF55729">
    <property type="entry name" value="Acyl-CoA N-acyltransferases (Nat)"/>
    <property type="match status" value="1"/>
</dbReference>
<dbReference type="PROSITE" id="PS51186">
    <property type="entry name" value="GNAT"/>
    <property type="match status" value="1"/>
</dbReference>
<proteinExistence type="predicted"/>
<dbReference type="AlphaFoldDB" id="A0A372MGY8"/>
<keyword evidence="2" id="KW-0808">Transferase</keyword>
<organism evidence="2 3">
    <name type="scientific">Sphaerochaeta halotolerans</name>
    <dbReference type="NCBI Taxonomy" id="2293840"/>
    <lineage>
        <taxon>Bacteria</taxon>
        <taxon>Pseudomonadati</taxon>
        <taxon>Spirochaetota</taxon>
        <taxon>Spirochaetia</taxon>
        <taxon>Spirochaetales</taxon>
        <taxon>Sphaerochaetaceae</taxon>
        <taxon>Sphaerochaeta</taxon>
    </lineage>
</organism>
<dbReference type="InterPro" id="IPR016181">
    <property type="entry name" value="Acyl_CoA_acyltransferase"/>
</dbReference>
<reference evidence="2 3" key="2">
    <citation type="submission" date="2018-09" db="EMBL/GenBank/DDBJ databases">
        <title>Genome of Sphaerochaeta halotolerans strain 4-11.</title>
        <authorList>
            <person name="Nazina T.N."/>
            <person name="Sokolova D.S."/>
        </authorList>
    </citation>
    <scope>NUCLEOTIDE SEQUENCE [LARGE SCALE GENOMIC DNA]</scope>
    <source>
        <strain evidence="2 3">4-11</strain>
    </source>
</reference>
<dbReference type="GO" id="GO:0008080">
    <property type="term" value="F:N-acetyltransferase activity"/>
    <property type="evidence" value="ECO:0007669"/>
    <property type="project" value="InterPro"/>
</dbReference>
<sequence>MVRLDGAIVQHGRSNDRVYLMDIGSADASLLVPKLLDLANERGYGKIFTKIPRSVSAPFLEAGFLVEATAGKLFHGQEEGLFLGKFLDEKRQDEVLASEYERVQRLAFSTNHAMARQEDTVRLCSKQDAASMAKLYAKVFDSYPFPIDDPSFIMKTMDEGTVYAGIEEDGALVALASGECSFKEDTRYSEMTDFATLPEKRGNGYALLLLAFLEEELKKRGILTAYTIARAISPGMNITFAKAGYAYGGRLHNNTNIAGNIESMNVWYKSLV</sequence>
<dbReference type="InterPro" id="IPR022525">
    <property type="entry name" value="GNAT_AblB"/>
</dbReference>
<dbReference type="InterPro" id="IPR000182">
    <property type="entry name" value="GNAT_dom"/>
</dbReference>
<feature type="domain" description="N-acetyltransferase" evidence="1">
    <location>
        <begin position="119"/>
        <end position="272"/>
    </location>
</feature>
<evidence type="ECO:0000259" key="1">
    <source>
        <dbReference type="PROSITE" id="PS51186"/>
    </source>
</evidence>
<comment type="caution">
    <text evidence="2">The sequence shown here is derived from an EMBL/GenBank/DDBJ whole genome shotgun (WGS) entry which is preliminary data.</text>
</comment>
<dbReference type="Pfam" id="PF00583">
    <property type="entry name" value="Acetyltransf_1"/>
    <property type="match status" value="1"/>
</dbReference>
<dbReference type="EMBL" id="QUWK01000006">
    <property type="protein sequence ID" value="RFU95057.1"/>
    <property type="molecule type" value="Genomic_DNA"/>
</dbReference>
<reference evidence="3" key="1">
    <citation type="submission" date="2018-08" db="EMBL/GenBank/DDBJ databases">
        <authorList>
            <person name="Grouzdev D.S."/>
            <person name="Krutkina M.S."/>
        </authorList>
    </citation>
    <scope>NUCLEOTIDE SEQUENCE [LARGE SCALE GENOMIC DNA]</scope>
    <source>
        <strain evidence="3">4-11</strain>
    </source>
</reference>
<evidence type="ECO:0000313" key="2">
    <source>
        <dbReference type="EMBL" id="RFU95057.1"/>
    </source>
</evidence>
<accession>A0A372MGY8</accession>
<dbReference type="OrthoDB" id="9790652at2"/>
<keyword evidence="3" id="KW-1185">Reference proteome</keyword>
<dbReference type="Proteomes" id="UP000264002">
    <property type="component" value="Unassembled WGS sequence"/>
</dbReference>
<gene>
    <name evidence="2" type="primary">ablB</name>
    <name evidence="2" type="ORF">DYP60_07220</name>
</gene>
<evidence type="ECO:0000313" key="3">
    <source>
        <dbReference type="Proteomes" id="UP000264002"/>
    </source>
</evidence>
<dbReference type="Gene3D" id="3.40.630.30">
    <property type="match status" value="1"/>
</dbReference>